<dbReference type="OrthoDB" id="9799145at2"/>
<feature type="short sequence motif" description="Histidine triad motif" evidence="1">
    <location>
        <begin position="93"/>
        <end position="97"/>
    </location>
</feature>
<protein>
    <submittedName>
        <fullName evidence="3">HIT family protein</fullName>
    </submittedName>
</protein>
<reference evidence="3 4" key="1">
    <citation type="submission" date="2018-01" db="EMBL/GenBank/DDBJ databases">
        <authorList>
            <person name="Fu G.-Y."/>
        </authorList>
    </citation>
    <scope>NUCLEOTIDE SEQUENCE [LARGE SCALE GENOMIC DNA]</scope>
    <source>
        <strain evidence="3 4">SY39</strain>
    </source>
</reference>
<evidence type="ECO:0000259" key="2">
    <source>
        <dbReference type="PROSITE" id="PS51084"/>
    </source>
</evidence>
<proteinExistence type="predicted"/>
<sequence>MDTRDATHCPLCDPRGDRIVWQDARCRVILVLEPDYPGYCRVVWKDHIVEMSDLSAADRRHLMDVVFATEAALRELMTPDKINLASLGNLVPHLHWHVIPRHRDDRHYPQPIWGTPERTPTLRAEPDERALGEAIVRHLS</sequence>
<dbReference type="SUPFAM" id="SSF54197">
    <property type="entry name" value="HIT-like"/>
    <property type="match status" value="1"/>
</dbReference>
<dbReference type="Pfam" id="PF01230">
    <property type="entry name" value="HIT"/>
    <property type="match status" value="1"/>
</dbReference>
<dbReference type="RefSeq" id="WP_102248224.1">
    <property type="nucleotide sequence ID" value="NZ_CP025682.1"/>
</dbReference>
<dbReference type="GO" id="GO:0003824">
    <property type="term" value="F:catalytic activity"/>
    <property type="evidence" value="ECO:0007669"/>
    <property type="project" value="InterPro"/>
</dbReference>
<evidence type="ECO:0000313" key="4">
    <source>
        <dbReference type="Proteomes" id="UP000242205"/>
    </source>
</evidence>
<dbReference type="InterPro" id="IPR011146">
    <property type="entry name" value="HIT-like"/>
</dbReference>
<accession>A0A2I6SAA3</accession>
<dbReference type="PROSITE" id="PS51084">
    <property type="entry name" value="HIT_2"/>
    <property type="match status" value="1"/>
</dbReference>
<dbReference type="Gene3D" id="3.30.428.10">
    <property type="entry name" value="HIT-like"/>
    <property type="match status" value="1"/>
</dbReference>
<name>A0A2I6SAA3_9RHOO</name>
<gene>
    <name evidence="3" type="ORF">C0099_15285</name>
</gene>
<organism evidence="3 4">
    <name type="scientific">Pseudazoarcus pumilus</name>
    <dbReference type="NCBI Taxonomy" id="2067960"/>
    <lineage>
        <taxon>Bacteria</taxon>
        <taxon>Pseudomonadati</taxon>
        <taxon>Pseudomonadota</taxon>
        <taxon>Betaproteobacteria</taxon>
        <taxon>Rhodocyclales</taxon>
        <taxon>Zoogloeaceae</taxon>
        <taxon>Pseudazoarcus</taxon>
    </lineage>
</organism>
<dbReference type="Proteomes" id="UP000242205">
    <property type="component" value="Chromosome"/>
</dbReference>
<dbReference type="InterPro" id="IPR026026">
    <property type="entry name" value="HIT_Hint"/>
</dbReference>
<dbReference type="PIRSF" id="PIRSF000714">
    <property type="entry name" value="HIT"/>
    <property type="match status" value="1"/>
</dbReference>
<feature type="domain" description="HIT" evidence="2">
    <location>
        <begin position="7"/>
        <end position="108"/>
    </location>
</feature>
<evidence type="ECO:0000256" key="1">
    <source>
        <dbReference type="PROSITE-ProRule" id="PRU00464"/>
    </source>
</evidence>
<dbReference type="InterPro" id="IPR036265">
    <property type="entry name" value="HIT-like_sf"/>
</dbReference>
<dbReference type="EMBL" id="CP025682">
    <property type="protein sequence ID" value="AUN96182.1"/>
    <property type="molecule type" value="Genomic_DNA"/>
</dbReference>
<dbReference type="KEGG" id="atw:C0099_15285"/>
<keyword evidence="4" id="KW-1185">Reference proteome</keyword>
<dbReference type="AlphaFoldDB" id="A0A2I6SAA3"/>
<evidence type="ECO:0000313" key="3">
    <source>
        <dbReference type="EMBL" id="AUN96182.1"/>
    </source>
</evidence>